<dbReference type="EC" id="2.3.1.47" evidence="5"/>
<proteinExistence type="inferred from homology"/>
<organism evidence="14 15">
    <name type="scientific">Idiomarina fontislapidosi</name>
    <dbReference type="NCBI Taxonomy" id="263723"/>
    <lineage>
        <taxon>Bacteria</taxon>
        <taxon>Pseudomonadati</taxon>
        <taxon>Pseudomonadota</taxon>
        <taxon>Gammaproteobacteria</taxon>
        <taxon>Alteromonadales</taxon>
        <taxon>Idiomarinaceae</taxon>
        <taxon>Idiomarina</taxon>
    </lineage>
</organism>
<dbReference type="PANTHER" id="PTHR13693">
    <property type="entry name" value="CLASS II AMINOTRANSFERASE/8-AMINO-7-OXONONANOATE SYNTHASE"/>
    <property type="match status" value="1"/>
</dbReference>
<evidence type="ECO:0000256" key="12">
    <source>
        <dbReference type="RuleBase" id="RU003693"/>
    </source>
</evidence>
<evidence type="ECO:0000256" key="7">
    <source>
        <dbReference type="ARBA" id="ARBA00022756"/>
    </source>
</evidence>
<accession>A0A432Y9S5</accession>
<dbReference type="Proteomes" id="UP000287330">
    <property type="component" value="Unassembled WGS sequence"/>
</dbReference>
<evidence type="ECO:0000256" key="8">
    <source>
        <dbReference type="ARBA" id="ARBA00022898"/>
    </source>
</evidence>
<evidence type="ECO:0000256" key="4">
    <source>
        <dbReference type="ARBA" id="ARBA00011738"/>
    </source>
</evidence>
<dbReference type="PANTHER" id="PTHR13693:SF100">
    <property type="entry name" value="8-AMINO-7-OXONONANOATE SYNTHASE"/>
    <property type="match status" value="1"/>
</dbReference>
<dbReference type="OrthoDB" id="9807157at2"/>
<evidence type="ECO:0000256" key="2">
    <source>
        <dbReference type="ARBA" id="ARBA00004746"/>
    </source>
</evidence>
<comment type="cofactor">
    <cofactor evidence="1 12">
        <name>pyridoxal 5'-phosphate</name>
        <dbReference type="ChEBI" id="CHEBI:597326"/>
    </cofactor>
</comment>
<comment type="caution">
    <text evidence="14">The sequence shown here is derived from an EMBL/GenBank/DDBJ whole genome shotgun (WGS) entry which is preliminary data.</text>
</comment>
<dbReference type="InterPro" id="IPR015422">
    <property type="entry name" value="PyrdxlP-dep_Trfase_small"/>
</dbReference>
<dbReference type="PROSITE" id="PS00599">
    <property type="entry name" value="AA_TRANSFER_CLASS_2"/>
    <property type="match status" value="1"/>
</dbReference>
<dbReference type="InterPro" id="IPR004839">
    <property type="entry name" value="Aminotransferase_I/II_large"/>
</dbReference>
<evidence type="ECO:0000256" key="1">
    <source>
        <dbReference type="ARBA" id="ARBA00001933"/>
    </source>
</evidence>
<evidence type="ECO:0000256" key="5">
    <source>
        <dbReference type="ARBA" id="ARBA00013187"/>
    </source>
</evidence>
<comment type="subunit">
    <text evidence="4">Homodimer.</text>
</comment>
<dbReference type="GO" id="GO:0030170">
    <property type="term" value="F:pyridoxal phosphate binding"/>
    <property type="evidence" value="ECO:0007669"/>
    <property type="project" value="InterPro"/>
</dbReference>
<comment type="catalytic activity">
    <reaction evidence="11">
        <text>6-carboxyhexanoyl-[ACP] + L-alanine + H(+) = (8S)-8-amino-7-oxononanoate + holo-[ACP] + CO2</text>
        <dbReference type="Rhea" id="RHEA:42288"/>
        <dbReference type="Rhea" id="RHEA-COMP:9685"/>
        <dbReference type="Rhea" id="RHEA-COMP:9955"/>
        <dbReference type="ChEBI" id="CHEBI:15378"/>
        <dbReference type="ChEBI" id="CHEBI:16526"/>
        <dbReference type="ChEBI" id="CHEBI:57972"/>
        <dbReference type="ChEBI" id="CHEBI:64479"/>
        <dbReference type="ChEBI" id="CHEBI:78846"/>
        <dbReference type="ChEBI" id="CHEBI:149468"/>
        <dbReference type="EC" id="2.3.1.47"/>
    </reaction>
</comment>
<dbReference type="Gene3D" id="3.40.640.10">
    <property type="entry name" value="Type I PLP-dependent aspartate aminotransferase-like (Major domain)"/>
    <property type="match status" value="1"/>
</dbReference>
<dbReference type="InterPro" id="IPR015421">
    <property type="entry name" value="PyrdxlP-dep_Trfase_major"/>
</dbReference>
<protein>
    <recommendedName>
        <fullName evidence="5">8-amino-7-oxononanoate synthase</fullName>
        <ecNumber evidence="5">2.3.1.47</ecNumber>
    </recommendedName>
    <alternativeName>
        <fullName evidence="9">7-keto-8-amino-pelargonic acid synthase</fullName>
    </alternativeName>
    <alternativeName>
        <fullName evidence="10">8-amino-7-ketopelargonate synthase</fullName>
    </alternativeName>
</protein>
<evidence type="ECO:0000313" key="14">
    <source>
        <dbReference type="EMBL" id="RUO57661.1"/>
    </source>
</evidence>
<dbReference type="GO" id="GO:0008710">
    <property type="term" value="F:8-amino-7-oxononanoate synthase activity"/>
    <property type="evidence" value="ECO:0007669"/>
    <property type="project" value="UniProtKB-EC"/>
</dbReference>
<dbReference type="AlphaFoldDB" id="A0A432Y9S5"/>
<dbReference type="EMBL" id="PIPV01000002">
    <property type="protein sequence ID" value="RUO57661.1"/>
    <property type="molecule type" value="Genomic_DNA"/>
</dbReference>
<dbReference type="SUPFAM" id="SSF53383">
    <property type="entry name" value="PLP-dependent transferases"/>
    <property type="match status" value="1"/>
</dbReference>
<comment type="pathway">
    <text evidence="2">Cofactor biosynthesis; biotin biosynthesis.</text>
</comment>
<keyword evidence="15" id="KW-1185">Reference proteome</keyword>
<keyword evidence="6" id="KW-0808">Transferase</keyword>
<name>A0A432Y9S5_9GAMM</name>
<keyword evidence="7" id="KW-0093">Biotin biosynthesis</keyword>
<evidence type="ECO:0000256" key="3">
    <source>
        <dbReference type="ARBA" id="ARBA00010008"/>
    </source>
</evidence>
<evidence type="ECO:0000259" key="13">
    <source>
        <dbReference type="Pfam" id="PF00155"/>
    </source>
</evidence>
<evidence type="ECO:0000256" key="10">
    <source>
        <dbReference type="ARBA" id="ARBA00033381"/>
    </source>
</evidence>
<dbReference type="GO" id="GO:0009102">
    <property type="term" value="P:biotin biosynthetic process"/>
    <property type="evidence" value="ECO:0007669"/>
    <property type="project" value="UniProtKB-KW"/>
</dbReference>
<feature type="domain" description="Aminotransferase class I/classII large" evidence="13">
    <location>
        <begin position="40"/>
        <end position="373"/>
    </location>
</feature>
<dbReference type="InterPro" id="IPR015424">
    <property type="entry name" value="PyrdxlP-dep_Trfase"/>
</dbReference>
<dbReference type="Pfam" id="PF00155">
    <property type="entry name" value="Aminotran_1_2"/>
    <property type="match status" value="1"/>
</dbReference>
<reference evidence="15" key="1">
    <citation type="journal article" date="2018" name="Front. Microbiol.">
        <title>Genome-Based Analysis Reveals the Taxonomy and Diversity of the Family Idiomarinaceae.</title>
        <authorList>
            <person name="Liu Y."/>
            <person name="Lai Q."/>
            <person name="Shao Z."/>
        </authorList>
    </citation>
    <scope>NUCLEOTIDE SEQUENCE [LARGE SCALE GENOMIC DNA]</scope>
    <source>
        <strain evidence="15">F23</strain>
    </source>
</reference>
<evidence type="ECO:0000256" key="9">
    <source>
        <dbReference type="ARBA" id="ARBA00032610"/>
    </source>
</evidence>
<sequence>MRQSVSNNSRPYITTRLKQRRESDLYRTLQVRGAEAPLAQLSSNDYLGLAQHPKVKAAAQQAINDWGVGSTGSPLLSGYTQLHQRLEQTLCEWLGYEDAILFNTGFAANHGAITCLIKAHCQEQDGRVFADRLIHASMIEGIVNSGIRFKRVPHLTWPKQVHNSDWFLTESIYSMDGDSIDVDRCKTLAAQSSAQWMLDDAHGIGVVGEYGEGYLGQLNKHIKLGTVTFGKALGASGAALVGSRNDIDEIRQFCRDYIYSTALPPAQVAAVLAAIDIVRSDEGQHRRDALYERIVRVKQHIAEHQYETVTSDSAIQTIILGSEAESLALGNQLKHADIQVSVVRPPTVPKGTSRLRISLSSMVDMKMIDVMFDHLNAART</sequence>
<dbReference type="InterPro" id="IPR001917">
    <property type="entry name" value="Aminotrans_II_pyridoxalP_BS"/>
</dbReference>
<evidence type="ECO:0000256" key="11">
    <source>
        <dbReference type="ARBA" id="ARBA00047715"/>
    </source>
</evidence>
<dbReference type="RefSeq" id="WP_110573111.1">
    <property type="nucleotide sequence ID" value="NZ_PIPV01000002.1"/>
</dbReference>
<keyword evidence="8 12" id="KW-0663">Pyridoxal phosphate</keyword>
<evidence type="ECO:0000256" key="6">
    <source>
        <dbReference type="ARBA" id="ARBA00022679"/>
    </source>
</evidence>
<evidence type="ECO:0000313" key="15">
    <source>
        <dbReference type="Proteomes" id="UP000287330"/>
    </source>
</evidence>
<dbReference type="InterPro" id="IPR050087">
    <property type="entry name" value="AON_synthase_class-II"/>
</dbReference>
<gene>
    <name evidence="14" type="ORF">CWE25_04120</name>
</gene>
<dbReference type="Gene3D" id="3.90.1150.10">
    <property type="entry name" value="Aspartate Aminotransferase, domain 1"/>
    <property type="match status" value="1"/>
</dbReference>
<comment type="similarity">
    <text evidence="3">Belongs to the class-II pyridoxal-phosphate-dependent aminotransferase family. BioF subfamily.</text>
</comment>